<dbReference type="GO" id="GO:0140662">
    <property type="term" value="F:ATP-dependent protein folding chaperone"/>
    <property type="evidence" value="ECO:0007669"/>
    <property type="project" value="InterPro"/>
</dbReference>
<accession>A0A3N1HAG1</accession>
<dbReference type="GO" id="GO:0051082">
    <property type="term" value="F:unfolded protein binding"/>
    <property type="evidence" value="ECO:0007669"/>
    <property type="project" value="InterPro"/>
</dbReference>
<dbReference type="PROSITE" id="PS01036">
    <property type="entry name" value="HSP70_3"/>
    <property type="match status" value="1"/>
</dbReference>
<reference evidence="11 12" key="1">
    <citation type="submission" date="2018-11" db="EMBL/GenBank/DDBJ databases">
        <title>Sequencing the genomes of 1000 actinobacteria strains.</title>
        <authorList>
            <person name="Klenk H.-P."/>
        </authorList>
    </citation>
    <scope>NUCLEOTIDE SEQUENCE [LARGE SCALE GENOMIC DNA]</scope>
    <source>
        <strain evidence="11 12">DSM 44231</strain>
    </source>
</reference>
<dbReference type="PRINTS" id="PR00301">
    <property type="entry name" value="HEATSHOCK70"/>
</dbReference>
<evidence type="ECO:0000256" key="3">
    <source>
        <dbReference type="ARBA" id="ARBA00022741"/>
    </source>
</evidence>
<keyword evidence="2 7" id="KW-0597">Phosphoprotein</keyword>
<dbReference type="Gene3D" id="3.30.420.40">
    <property type="match status" value="2"/>
</dbReference>
<dbReference type="Gene3D" id="2.60.34.10">
    <property type="entry name" value="Substrate Binding Domain Of DNAk, Chain A, domain 1"/>
    <property type="match status" value="1"/>
</dbReference>
<dbReference type="InterPro" id="IPR029048">
    <property type="entry name" value="HSP70_C_sf"/>
</dbReference>
<dbReference type="InterPro" id="IPR012725">
    <property type="entry name" value="Chaperone_DnaK"/>
</dbReference>
<evidence type="ECO:0000313" key="11">
    <source>
        <dbReference type="EMBL" id="ROP39485.1"/>
    </source>
</evidence>
<keyword evidence="6 7" id="KW-0143">Chaperone</keyword>
<feature type="modified residue" description="Phosphothreonine; by autocatalysis" evidence="7">
    <location>
        <position position="176"/>
    </location>
</feature>
<dbReference type="Pfam" id="PF00012">
    <property type="entry name" value="HSP70"/>
    <property type="match status" value="1"/>
</dbReference>
<dbReference type="Gene3D" id="3.90.640.10">
    <property type="entry name" value="Actin, Chain A, domain 4"/>
    <property type="match status" value="1"/>
</dbReference>
<keyword evidence="3 7" id="KW-0547">Nucleotide-binding</keyword>
<dbReference type="EMBL" id="RJKM01000001">
    <property type="protein sequence ID" value="ROP39485.1"/>
    <property type="molecule type" value="Genomic_DNA"/>
</dbReference>
<dbReference type="SUPFAM" id="SSF53067">
    <property type="entry name" value="Actin-like ATPase domain"/>
    <property type="match status" value="2"/>
</dbReference>
<protein>
    <recommendedName>
        <fullName evidence="7">Chaperone protein DnaK</fullName>
    </recommendedName>
    <alternativeName>
        <fullName evidence="7">HSP70</fullName>
    </alternativeName>
    <alternativeName>
        <fullName evidence="7">Heat shock 70 kDa protein</fullName>
    </alternativeName>
    <alternativeName>
        <fullName evidence="7">Heat shock protein 70</fullName>
    </alternativeName>
</protein>
<keyword evidence="12" id="KW-1185">Reference proteome</keyword>
<comment type="induction">
    <text evidence="7">By stress conditions e.g. heat shock.</text>
</comment>
<dbReference type="FunFam" id="3.90.640.10:FF:000003">
    <property type="entry name" value="Molecular chaperone DnaK"/>
    <property type="match status" value="1"/>
</dbReference>
<evidence type="ECO:0000256" key="5">
    <source>
        <dbReference type="ARBA" id="ARBA00023016"/>
    </source>
</evidence>
<dbReference type="RefSeq" id="WP_123744955.1">
    <property type="nucleotide sequence ID" value="NZ_RJKM01000001.1"/>
</dbReference>
<dbReference type="InterPro" id="IPR029047">
    <property type="entry name" value="HSP70_peptide-bd_sf"/>
</dbReference>
<feature type="region of interest" description="Disordered" evidence="10">
    <location>
        <begin position="583"/>
        <end position="617"/>
    </location>
</feature>
<evidence type="ECO:0000256" key="6">
    <source>
        <dbReference type="ARBA" id="ARBA00023186"/>
    </source>
</evidence>
<evidence type="ECO:0000256" key="1">
    <source>
        <dbReference type="ARBA" id="ARBA00007381"/>
    </source>
</evidence>
<organism evidence="11 12">
    <name type="scientific">Saccharothrix texasensis</name>
    <dbReference type="NCBI Taxonomy" id="103734"/>
    <lineage>
        <taxon>Bacteria</taxon>
        <taxon>Bacillati</taxon>
        <taxon>Actinomycetota</taxon>
        <taxon>Actinomycetes</taxon>
        <taxon>Pseudonocardiales</taxon>
        <taxon>Pseudonocardiaceae</taxon>
        <taxon>Saccharothrix</taxon>
    </lineage>
</organism>
<dbReference type="Gene3D" id="1.20.1270.10">
    <property type="match status" value="1"/>
</dbReference>
<dbReference type="FunFam" id="1.20.1270.10:FF:000001">
    <property type="entry name" value="Molecular chaperone DnaK"/>
    <property type="match status" value="1"/>
</dbReference>
<dbReference type="SUPFAM" id="SSF100920">
    <property type="entry name" value="Heat shock protein 70kD (HSP70), peptide-binding domain"/>
    <property type="match status" value="1"/>
</dbReference>
<feature type="compositionally biased region" description="Acidic residues" evidence="10">
    <location>
        <begin position="605"/>
        <end position="617"/>
    </location>
</feature>
<sequence length="617" mass="66419">MARAVGIDLGTTNSVVAVLEGGEPTVIANSEGSRTTPSIVAFAKNGEVLTGQPAKNQAVTNVDRTIRSVKRHIGTDWRTDDVDGKKYTPQEISARVLMKLKRDAEAYLGEEITDAVITVPAYFEDAQRQATKEAGQIAGLNVLRIVNEPTSAALAYGLDKGDKEQTILVFDLGGGTFDVSLLELAEGVVEVKATSGDNHLGGDDWDQRIMDWLVERFKQTNGIDLTKDKMALQRIREAAEKAKIELSSSNNASINLPYITVDADKNPLFMDETLSRAEFQRITNDLLERTRAPFNNVIKDAGISVGDIDHVVLVGGSTRMPAVAELVKELTGGREPNKGVNPDEVVAIGAALQAGVLKGEVKDVLLLDVTPLSLGIETKGGVMTKLIERNTTIPTKRSEIFTTADDNQPSVQIQVFQGEREFARDNKKLGMFELTGLPPAPRGVPQIEVTFDIDANGIVHVSAKDMGTGKEQRMTITGGSALPKDDIEQMIKDAEAHAEEDKRRRDEAEVRNQAETLVYQTEKVLKENEDKLPAEVKDKVAAALAETTEALKGEDIAKIRAAVEKLATESQAIGQSLYANSAPTADAAGATGGATAGDAPKADDVVDAEIVDEDEKK</sequence>
<dbReference type="GO" id="GO:0005524">
    <property type="term" value="F:ATP binding"/>
    <property type="evidence" value="ECO:0007669"/>
    <property type="project" value="UniProtKB-UniRule"/>
</dbReference>
<dbReference type="PROSITE" id="PS00297">
    <property type="entry name" value="HSP70_1"/>
    <property type="match status" value="1"/>
</dbReference>
<dbReference type="NCBIfam" id="TIGR02350">
    <property type="entry name" value="prok_dnaK"/>
    <property type="match status" value="1"/>
</dbReference>
<dbReference type="FunFam" id="2.60.34.10:FF:000014">
    <property type="entry name" value="Chaperone protein DnaK HSP70"/>
    <property type="match status" value="1"/>
</dbReference>
<comment type="caution">
    <text evidence="11">The sequence shown here is derived from an EMBL/GenBank/DDBJ whole genome shotgun (WGS) entry which is preliminary data.</text>
</comment>
<keyword evidence="9" id="KW-0175">Coiled coil</keyword>
<feature type="coiled-coil region" evidence="9">
    <location>
        <begin position="484"/>
        <end position="511"/>
    </location>
</feature>
<gene>
    <name evidence="7" type="primary">dnaK</name>
    <name evidence="11" type="ORF">EDD40_4874</name>
</gene>
<evidence type="ECO:0000256" key="4">
    <source>
        <dbReference type="ARBA" id="ARBA00022840"/>
    </source>
</evidence>
<dbReference type="SUPFAM" id="SSF100934">
    <property type="entry name" value="Heat shock protein 70kD (HSP70), C-terminal subdomain"/>
    <property type="match status" value="1"/>
</dbReference>
<dbReference type="InterPro" id="IPR043129">
    <property type="entry name" value="ATPase_NBD"/>
</dbReference>
<dbReference type="CDD" id="cd10234">
    <property type="entry name" value="ASKHA_NBD_HSP70_DnaK-like"/>
    <property type="match status" value="1"/>
</dbReference>
<dbReference type="Proteomes" id="UP000268727">
    <property type="component" value="Unassembled WGS sequence"/>
</dbReference>
<dbReference type="HAMAP" id="MF_00332">
    <property type="entry name" value="DnaK"/>
    <property type="match status" value="1"/>
</dbReference>
<evidence type="ECO:0000256" key="8">
    <source>
        <dbReference type="RuleBase" id="RU003322"/>
    </source>
</evidence>
<dbReference type="AlphaFoldDB" id="A0A3N1HAG1"/>
<comment type="function">
    <text evidence="7">Acts as a chaperone.</text>
</comment>
<evidence type="ECO:0000256" key="7">
    <source>
        <dbReference type="HAMAP-Rule" id="MF_00332"/>
    </source>
</evidence>
<dbReference type="FunFam" id="3.30.420.40:FF:000071">
    <property type="entry name" value="Molecular chaperone DnaK"/>
    <property type="match status" value="1"/>
</dbReference>
<dbReference type="InterPro" id="IPR018181">
    <property type="entry name" value="Heat_shock_70_CS"/>
</dbReference>
<dbReference type="PROSITE" id="PS00329">
    <property type="entry name" value="HSP70_2"/>
    <property type="match status" value="1"/>
</dbReference>
<evidence type="ECO:0000313" key="12">
    <source>
        <dbReference type="Proteomes" id="UP000268727"/>
    </source>
</evidence>
<evidence type="ECO:0000256" key="2">
    <source>
        <dbReference type="ARBA" id="ARBA00022553"/>
    </source>
</evidence>
<comment type="similarity">
    <text evidence="1 7 8">Belongs to the heat shock protein 70 family.</text>
</comment>
<dbReference type="InterPro" id="IPR013126">
    <property type="entry name" value="Hsp_70_fam"/>
</dbReference>
<proteinExistence type="evidence at transcript level"/>
<dbReference type="PANTHER" id="PTHR19375">
    <property type="entry name" value="HEAT SHOCK PROTEIN 70KDA"/>
    <property type="match status" value="1"/>
</dbReference>
<keyword evidence="4 7" id="KW-0067">ATP-binding</keyword>
<evidence type="ECO:0000256" key="9">
    <source>
        <dbReference type="SAM" id="Coils"/>
    </source>
</evidence>
<dbReference type="NCBIfam" id="NF001413">
    <property type="entry name" value="PRK00290.1"/>
    <property type="match status" value="1"/>
</dbReference>
<dbReference type="OrthoDB" id="9766019at2"/>
<keyword evidence="5 7" id="KW-0346">Stress response</keyword>
<evidence type="ECO:0000256" key="10">
    <source>
        <dbReference type="SAM" id="MobiDB-lite"/>
    </source>
</evidence>
<name>A0A3N1HAG1_9PSEU</name>